<dbReference type="InterPro" id="IPR008980">
    <property type="entry name" value="Capsid_hemagglutn"/>
</dbReference>
<keyword evidence="4 17" id="KW-0348">Hemagglutinin</keyword>
<evidence type="ECO:0000256" key="16">
    <source>
        <dbReference type="ARBA" id="ARBA00049566"/>
    </source>
</evidence>
<dbReference type="GO" id="GO:0019064">
    <property type="term" value="P:fusion of virus membrane with host plasma membrane"/>
    <property type="evidence" value="ECO:0007669"/>
    <property type="project" value="UniProtKB-UniRule"/>
</dbReference>
<comment type="subunit">
    <text evidence="17">Homodimer; disulfide-linked. Forms a complex with the M protein in the pre-Golgi. Associates then with S-M complex to form a ternary complex S-M-HE.</text>
</comment>
<sequence length="439" mass="49245">MGRTCIAMAPRTLLLLIGCQLVFGFNEPLNIVSHLNDDWFLFGDSRSDCTYVENNGHPKLDWLDLDPKLCNSGKISAKSGNSLFRSFHFTDFYNYTGEGDQIVFYEGVNFSPNHGFKCLAYGDNKRWMGNKARFYARVYEKMAQYRSLSFVNVPYAYGGKAKPTSICKHKTLTLNNPTFISKESNYVDYYYESEANFTLAGCDEFIVPLCVFNGHSKGSSSDPANKYYMDSQSYYNMDTGVLYGFNSTLDVGNTAKDPGLDLTCRYLALTPGNYKAVSLEYLLSLPSKAICLRKPKRFMPVQVVDSRWNSTRQSDNMTAVACQLPYCFFRNTSADYSGGTHDVHHGDFHFRQLLSGLLLNVSCIAQQGAFLYNNVSSSWPAYGYGQCPTAANIGYMAPVCIYDPLPVILLGVLLGIAVLIIVFLMFYFMTDSGVRLHEA</sequence>
<evidence type="ECO:0000256" key="4">
    <source>
        <dbReference type="ARBA" id="ARBA00022546"/>
    </source>
</evidence>
<protein>
    <recommendedName>
        <fullName evidence="17 18">Hemagglutinin-esterase</fullName>
        <shortName evidence="17 18">HE protein</shortName>
        <ecNumber evidence="17 18">3.1.1.53</ecNumber>
    </recommendedName>
    <alternativeName>
        <fullName evidence="17 18">E3 glycoprotein</fullName>
    </alternativeName>
</protein>
<keyword evidence="9 17" id="KW-1043">Host membrane</keyword>
<dbReference type="InterPro" id="IPR003860">
    <property type="entry name" value="Hemagglutn-estrase_hemagglutn"/>
</dbReference>
<dbReference type="GO" id="GO:0106330">
    <property type="term" value="F:sialate 9-O-acetylesterase activity"/>
    <property type="evidence" value="ECO:0007669"/>
    <property type="project" value="RHEA"/>
</dbReference>
<keyword evidence="10 17" id="KW-0261">Viral envelope protein</keyword>
<name>C0KYS0_9BETC</name>
<evidence type="ECO:0000256" key="1">
    <source>
        <dbReference type="ARBA" id="ARBA00004402"/>
    </source>
</evidence>
<feature type="domain" description="Haemagglutinin-esterase glycoprotein haemagglutinin" evidence="19">
    <location>
        <begin position="133"/>
        <end position="279"/>
    </location>
</feature>
<dbReference type="GO" id="GO:0019031">
    <property type="term" value="C:viral envelope"/>
    <property type="evidence" value="ECO:0007669"/>
    <property type="project" value="UniProtKB-UniRule"/>
</dbReference>
<dbReference type="HAMAP" id="MF_04207">
    <property type="entry name" value="BETA_CORONA_HE"/>
    <property type="match status" value="1"/>
</dbReference>
<dbReference type="GO" id="GO:0055036">
    <property type="term" value="C:virion membrane"/>
    <property type="evidence" value="ECO:0007669"/>
    <property type="project" value="UniProtKB-SubCell"/>
</dbReference>
<dbReference type="InterPro" id="IPR007142">
    <property type="entry name" value="Hemagglutn-estrase_core"/>
</dbReference>
<evidence type="ECO:0000313" key="21">
    <source>
        <dbReference type="EMBL" id="ACN89693.1"/>
    </source>
</evidence>
<dbReference type="GO" id="GO:0106331">
    <property type="term" value="F:sialate 4-O-acetylesterase activity"/>
    <property type="evidence" value="ECO:0007669"/>
    <property type="project" value="RHEA"/>
</dbReference>
<feature type="region of interest" description="Esterase domain 2" evidence="17">
    <location>
        <begin position="282"/>
        <end position="395"/>
    </location>
</feature>
<feature type="transmembrane region" description="Helical" evidence="18">
    <location>
        <begin position="405"/>
        <end position="428"/>
    </location>
</feature>
<evidence type="ECO:0000313" key="22">
    <source>
        <dbReference type="Proteomes" id="UP000158592"/>
    </source>
</evidence>
<evidence type="ECO:0000256" key="18">
    <source>
        <dbReference type="RuleBase" id="RU361278"/>
    </source>
</evidence>
<feature type="disulfide bond" evidence="17">
    <location>
        <begin position="363"/>
        <end position="387"/>
    </location>
</feature>
<feature type="disulfide bond" evidence="17">
    <location>
        <begin position="210"/>
        <end position="264"/>
    </location>
</feature>
<keyword evidence="8 17" id="KW-0946">Virion</keyword>
<evidence type="ECO:0000256" key="17">
    <source>
        <dbReference type="HAMAP-Rule" id="MF_04207"/>
    </source>
</evidence>
<dbReference type="EC" id="3.1.1.53" evidence="17 18"/>
<feature type="domain" description="Haemagglutinin-esterase glycoprotein core" evidence="20">
    <location>
        <begin position="13"/>
        <end position="393"/>
    </location>
</feature>
<keyword evidence="5 17" id="KW-0812">Transmembrane</keyword>
<keyword evidence="6 17" id="KW-0732">Signal</keyword>
<dbReference type="Proteomes" id="UP000158592">
    <property type="component" value="Segment"/>
</dbReference>
<keyword evidence="7 17" id="KW-0378">Hydrolase</keyword>
<feature type="topological domain" description="Virion surface" evidence="17">
    <location>
        <begin position="23"/>
        <end position="407"/>
    </location>
</feature>
<dbReference type="SUPFAM" id="SSF52266">
    <property type="entry name" value="SGNH hydrolase"/>
    <property type="match status" value="1"/>
</dbReference>
<accession>C0KYS0</accession>
<evidence type="ECO:0000256" key="8">
    <source>
        <dbReference type="ARBA" id="ARBA00022844"/>
    </source>
</evidence>
<comment type="function">
    <text evidence="17 18">Structural protein that makes short spikes at the surface of the virus. Contains receptor binding and receptor-destroying activities. Mediates de-O-acetylation of N-acetyl-4-O-acetylneuraminic acid, which is probably the receptor determinant recognized by the virus on the surface of erythrocytes and susceptible cells. This receptor-destroying activity is important for virus release as it probably helps preventing self-aggregation and ensures the efficient spread of the progeny virus from cell to cell. May serve as a secondary viral attachment protein for initiating infection, the spike protein being the major one. May become a target for both the humoral and the cellular branches of the immune system.</text>
</comment>
<dbReference type="InterPro" id="IPR042545">
    <property type="entry name" value="HEMA"/>
</dbReference>
<feature type="active site" description="Charge relay system" evidence="17">
    <location>
        <position position="345"/>
    </location>
</feature>
<comment type="catalytic activity">
    <reaction evidence="16 17 18">
        <text>N-acetyl-4-O-acetylneuraminate + H2O = N-acetylneuraminate + acetate + H(+)</text>
        <dbReference type="Rhea" id="RHEA:25564"/>
        <dbReference type="ChEBI" id="CHEBI:15377"/>
        <dbReference type="ChEBI" id="CHEBI:15378"/>
        <dbReference type="ChEBI" id="CHEBI:29006"/>
        <dbReference type="ChEBI" id="CHEBI:30089"/>
        <dbReference type="ChEBI" id="CHEBI:35418"/>
        <dbReference type="EC" id="3.1.1.53"/>
    </reaction>
</comment>
<dbReference type="GO" id="GO:0020002">
    <property type="term" value="C:host cell plasma membrane"/>
    <property type="evidence" value="ECO:0007669"/>
    <property type="project" value="UniProtKB-SubCell"/>
</dbReference>
<reference evidence="21 22" key="1">
    <citation type="submission" date="2009-01" db="EMBL/GenBank/DDBJ databases">
        <authorList>
            <person name="Spiro D."/>
            <person name="Halpin R."/>
            <person name="Wang S."/>
            <person name="Hostetler J."/>
            <person name="Overton L."/>
            <person name="Tsitrin T."/>
            <person name="Katzel D."/>
            <person name="Sarmiento M."/>
            <person name="Sitz J."/>
            <person name="Amedeo P."/>
            <person name="Caler E."/>
            <person name="Lorenzi H."/>
            <person name="Schobel S."/>
            <person name="Sundaram J."/>
            <person name="Weiss S."/>
        </authorList>
    </citation>
    <scope>NUCLEOTIDE SEQUENCE [LARGE SCALE GENOMIC DNA]</scope>
    <source>
        <strain evidence="21">RJHM/A</strain>
    </source>
</reference>
<keyword evidence="11 17" id="KW-1133">Transmembrane helix</keyword>
<feature type="topological domain" description="Intravirion" evidence="17">
    <location>
        <begin position="429"/>
        <end position="439"/>
    </location>
</feature>
<dbReference type="GO" id="GO:0016020">
    <property type="term" value="C:membrane"/>
    <property type="evidence" value="ECO:0007669"/>
    <property type="project" value="UniProtKB-UniRule"/>
</dbReference>
<comment type="PTM">
    <text evidence="17">N-glycosylated in the host RER.</text>
</comment>
<comment type="caution">
    <text evidence="17">Lacks conserved residue(s) required for the propagation of feature annotation.</text>
</comment>
<feature type="active site" description="Charge relay system" evidence="17">
    <location>
        <position position="342"/>
    </location>
</feature>
<keyword evidence="14 17" id="KW-0325">Glycoprotein</keyword>
<evidence type="ECO:0000256" key="10">
    <source>
        <dbReference type="ARBA" id="ARBA00022879"/>
    </source>
</evidence>
<evidence type="ECO:0000256" key="7">
    <source>
        <dbReference type="ARBA" id="ARBA00022801"/>
    </source>
</evidence>
<dbReference type="Pfam" id="PF02710">
    <property type="entry name" value="Hema_HEFG"/>
    <property type="match status" value="1"/>
</dbReference>
<evidence type="ECO:0000256" key="15">
    <source>
        <dbReference type="ARBA" id="ARBA00047704"/>
    </source>
</evidence>
<feature type="region of interest" description="Receptor binding" evidence="17">
    <location>
        <begin position="133"/>
        <end position="281"/>
    </location>
</feature>
<feature type="disulfide bond" evidence="17">
    <location>
        <begin position="49"/>
        <end position="70"/>
    </location>
</feature>
<evidence type="ECO:0000256" key="13">
    <source>
        <dbReference type="ARBA" id="ARBA00023157"/>
    </source>
</evidence>
<evidence type="ECO:0000259" key="20">
    <source>
        <dbReference type="Pfam" id="PF03996"/>
    </source>
</evidence>
<organism evidence="21 22">
    <name type="scientific">Murine coronavirus RJHM/A</name>
    <dbReference type="NCBI Taxonomy" id="591070"/>
    <lineage>
        <taxon>Viruses</taxon>
        <taxon>Riboviria</taxon>
        <taxon>Orthornavirae</taxon>
        <taxon>Pisuviricota</taxon>
        <taxon>Pisoniviricetes</taxon>
        <taxon>Nidovirales</taxon>
        <taxon>Cornidovirineae</taxon>
        <taxon>Coronaviridae</taxon>
        <taxon>Orthocoronavirinae</taxon>
        <taxon>Betacoronavirus</taxon>
        <taxon>Embecovirus</taxon>
        <taxon>Betacoronavirus muris</taxon>
        <taxon>Murine coronavirus</taxon>
    </lineage>
</organism>
<evidence type="ECO:0000256" key="2">
    <source>
        <dbReference type="ARBA" id="ARBA00010920"/>
    </source>
</evidence>
<dbReference type="GO" id="GO:0046789">
    <property type="term" value="F:host cell surface receptor binding"/>
    <property type="evidence" value="ECO:0007669"/>
    <property type="project" value="UniProtKB-UniRule"/>
</dbReference>
<evidence type="ECO:0000256" key="3">
    <source>
        <dbReference type="ARBA" id="ARBA00022511"/>
    </source>
</evidence>
<dbReference type="EMBL" id="FJ647219">
    <property type="protein sequence ID" value="ACN89693.1"/>
    <property type="molecule type" value="Genomic_RNA"/>
</dbReference>
<evidence type="ECO:0000256" key="6">
    <source>
        <dbReference type="ARBA" id="ARBA00022729"/>
    </source>
</evidence>
<comment type="similarity">
    <text evidence="2 17 18">Belongs to the influenza type C/coronaviruses hemagglutinin-esterase family.</text>
</comment>
<evidence type="ECO:0000256" key="14">
    <source>
        <dbReference type="ARBA" id="ARBA00023180"/>
    </source>
</evidence>
<feature type="disulfide bond" evidence="17">
    <location>
        <begin position="322"/>
        <end position="327"/>
    </location>
</feature>
<proteinExistence type="inferred from homology"/>
<feature type="disulfide bond" evidence="17">
    <location>
        <begin position="118"/>
        <end position="167"/>
    </location>
</feature>
<keyword evidence="13 17" id="KW-1015">Disulfide bond</keyword>
<comment type="catalytic activity">
    <reaction evidence="15 17">
        <text>N-acetyl-9-O-acetylneuraminate + H2O = N-acetylneuraminate + acetate + H(+)</text>
        <dbReference type="Rhea" id="RHEA:22600"/>
        <dbReference type="ChEBI" id="CHEBI:15377"/>
        <dbReference type="ChEBI" id="CHEBI:15378"/>
        <dbReference type="ChEBI" id="CHEBI:28999"/>
        <dbReference type="ChEBI" id="CHEBI:30089"/>
        <dbReference type="ChEBI" id="CHEBI:35418"/>
        <dbReference type="EC" id="3.1.1.53"/>
    </reaction>
</comment>
<keyword evidence="12 17" id="KW-0472">Membrane</keyword>
<dbReference type="SUPFAM" id="SSF49818">
    <property type="entry name" value="Viral protein domain"/>
    <property type="match status" value="1"/>
</dbReference>
<feature type="chain" id="PRO_5023480208" description="Hemagglutinin-esterase" evidence="17">
    <location>
        <begin position="23"/>
        <end position="439"/>
    </location>
</feature>
<evidence type="ECO:0000256" key="11">
    <source>
        <dbReference type="ARBA" id="ARBA00022989"/>
    </source>
</evidence>
<evidence type="ECO:0000259" key="19">
    <source>
        <dbReference type="Pfam" id="PF02710"/>
    </source>
</evidence>
<evidence type="ECO:0000256" key="9">
    <source>
        <dbReference type="ARBA" id="ARBA00022870"/>
    </source>
</evidence>
<gene>
    <name evidence="17 18" type="primary">HE</name>
</gene>
<dbReference type="Pfam" id="PF03996">
    <property type="entry name" value="Hema_esterase"/>
    <property type="match status" value="1"/>
</dbReference>
<evidence type="ECO:0000256" key="5">
    <source>
        <dbReference type="ARBA" id="ARBA00022692"/>
    </source>
</evidence>
<keyword evidence="3 17" id="KW-1032">Host cell membrane</keyword>
<feature type="disulfide bond" evidence="17">
    <location>
        <begin position="202"/>
        <end position="291"/>
    </location>
</feature>
<feature type="active site" description="Nucleophile" evidence="17">
    <location>
        <position position="45"/>
    </location>
</feature>
<evidence type="ECO:0000256" key="12">
    <source>
        <dbReference type="ARBA" id="ARBA00023136"/>
    </source>
</evidence>
<comment type="subcellular location">
    <subcellularLocation>
        <location evidence="1 17 18">Host cell membrane</location>
        <topology evidence="1 17 18">Single-pass type I membrane protein</topology>
    </subcellularLocation>
    <subcellularLocation>
        <location evidence="17 18">Virion membrane</location>
        <topology evidence="17 18">Single-pass type I membrane protein</topology>
    </subcellularLocation>
    <text evidence="17 18">In infected cells becomes incorporated into the envelope of virions during virus assembly at the endoplasmic reticulum and cis Golgi. However, some may escape incorporation into virions and subsequently migrate to the cell surface.</text>
</comment>